<feature type="region of interest" description="Disordered" evidence="1">
    <location>
        <begin position="56"/>
        <end position="82"/>
    </location>
</feature>
<feature type="region of interest" description="Disordered" evidence="1">
    <location>
        <begin position="277"/>
        <end position="297"/>
    </location>
</feature>
<protein>
    <submittedName>
        <fullName evidence="2">Uncharacterized protein</fullName>
    </submittedName>
</protein>
<organism evidence="2 3">
    <name type="scientific">Nonomuraea polychroma</name>
    <dbReference type="NCBI Taxonomy" id="46176"/>
    <lineage>
        <taxon>Bacteria</taxon>
        <taxon>Bacillati</taxon>
        <taxon>Actinomycetota</taxon>
        <taxon>Actinomycetes</taxon>
        <taxon>Streptosporangiales</taxon>
        <taxon>Streptosporangiaceae</taxon>
        <taxon>Nonomuraea</taxon>
    </lineage>
</organism>
<reference evidence="2 3" key="1">
    <citation type="submission" date="2019-01" db="EMBL/GenBank/DDBJ databases">
        <title>Sequencing the genomes of 1000 actinobacteria strains.</title>
        <authorList>
            <person name="Klenk H.-P."/>
        </authorList>
    </citation>
    <scope>NUCLEOTIDE SEQUENCE [LARGE SCALE GENOMIC DNA]</scope>
    <source>
        <strain evidence="2 3">DSM 43925</strain>
    </source>
</reference>
<keyword evidence="3" id="KW-1185">Reference proteome</keyword>
<comment type="caution">
    <text evidence="2">The sequence shown here is derived from an EMBL/GenBank/DDBJ whole genome shotgun (WGS) entry which is preliminary data.</text>
</comment>
<feature type="compositionally biased region" description="Low complexity" evidence="1">
    <location>
        <begin position="60"/>
        <end position="74"/>
    </location>
</feature>
<sequence length="435" mass="45882">MSDLEIVAEAATLVSWGTAQRGHRPSQASRALSAKRLAALCAAAILGAGCAAVPPPRGAPAPTATSPSVAAATPKPSPVRTTRGRGWRLEYVGDQRGIRLNAVAASGPRDVWALGSPDEGTGQLLLLHFDGQRWRERPAPEVTWDSKDYERFPALVATGPRDAWIFAATSALAAHHWDGERWSRVPLPDMDYDRGERAGATALAPDDMWLVVGDHAAHWDGRAWTVMRLPAWAASVSAATPDQVWAVGSTSQPLAQGSSGSQAATMRWDGRSWQLVPAPEDRTPSKEINSQGKPDGSIPSIMLTQVVAHGPGNVWAIGTRTVFDYEDGSSSTTIAMRWDGMAWSLVPGSADVSASGSDGANGIILVDSEAAESGLSGTIRVAPDGSRTEIPPMAGANRRREVGVSAVSAVPGTRTVYAVGLAYGKNFGPMIARYR</sequence>
<accession>A0A438M4J2</accession>
<dbReference type="EMBL" id="SAUN01000001">
    <property type="protein sequence ID" value="RVX40735.1"/>
    <property type="molecule type" value="Genomic_DNA"/>
</dbReference>
<evidence type="ECO:0000313" key="3">
    <source>
        <dbReference type="Proteomes" id="UP000284824"/>
    </source>
</evidence>
<proteinExistence type="predicted"/>
<gene>
    <name evidence="2" type="ORF">EDD27_3156</name>
</gene>
<name>A0A438M4J2_9ACTN</name>
<dbReference type="Proteomes" id="UP000284824">
    <property type="component" value="Unassembled WGS sequence"/>
</dbReference>
<evidence type="ECO:0000256" key="1">
    <source>
        <dbReference type="SAM" id="MobiDB-lite"/>
    </source>
</evidence>
<evidence type="ECO:0000313" key="2">
    <source>
        <dbReference type="EMBL" id="RVX40735.1"/>
    </source>
</evidence>
<dbReference type="AlphaFoldDB" id="A0A438M4J2"/>